<dbReference type="InterPro" id="IPR007696">
    <property type="entry name" value="DNA_mismatch_repair_MutS_core"/>
</dbReference>
<proteinExistence type="inferred from homology"/>
<evidence type="ECO:0000313" key="8">
    <source>
        <dbReference type="EMBL" id="CUE73371.1"/>
    </source>
</evidence>
<dbReference type="PANTHER" id="PTHR11361">
    <property type="entry name" value="DNA MISMATCH REPAIR PROTEIN MUTS FAMILY MEMBER"/>
    <property type="match status" value="1"/>
</dbReference>
<gene>
    <name evidence="8" type="ORF">BSAL_55095</name>
</gene>
<keyword evidence="4" id="KW-0067">ATP-binding</keyword>
<evidence type="ECO:0000256" key="4">
    <source>
        <dbReference type="ARBA" id="ARBA00022840"/>
    </source>
</evidence>
<dbReference type="InterPro" id="IPR007861">
    <property type="entry name" value="DNA_mismatch_repair_MutS_clamp"/>
</dbReference>
<dbReference type="PIRSF" id="PIRSF037677">
    <property type="entry name" value="DNA_mis_repair_Msh6"/>
    <property type="match status" value="1"/>
</dbReference>
<dbReference type="InterPro" id="IPR016151">
    <property type="entry name" value="DNA_mismatch_repair_MutS_N"/>
</dbReference>
<keyword evidence="3" id="KW-0227">DNA damage</keyword>
<feature type="domain" description="DNA mismatch repair proteins mutS family" evidence="7">
    <location>
        <begin position="849"/>
        <end position="865"/>
    </location>
</feature>
<protein>
    <submittedName>
        <fullName evidence="8">Mismatch repair protein MSH8, putative</fullName>
    </submittedName>
</protein>
<dbReference type="AlphaFoldDB" id="A0A0S4IMQ7"/>
<dbReference type="GO" id="GO:0140664">
    <property type="term" value="F:ATP-dependent DNA damage sensor activity"/>
    <property type="evidence" value="ECO:0007669"/>
    <property type="project" value="InterPro"/>
</dbReference>
<name>A0A0S4IMQ7_BODSA</name>
<dbReference type="PROSITE" id="PS00486">
    <property type="entry name" value="DNA_MISMATCH_REPAIR_2"/>
    <property type="match status" value="1"/>
</dbReference>
<dbReference type="OrthoDB" id="10252754at2759"/>
<dbReference type="Pfam" id="PF05190">
    <property type="entry name" value="MutS_IV"/>
    <property type="match status" value="1"/>
</dbReference>
<dbReference type="Proteomes" id="UP000051952">
    <property type="component" value="Unassembled WGS sequence"/>
</dbReference>
<dbReference type="SMART" id="SM00533">
    <property type="entry name" value="MUTSd"/>
    <property type="match status" value="1"/>
</dbReference>
<comment type="similarity">
    <text evidence="1">Belongs to the DNA mismatch repair MutS family.</text>
</comment>
<evidence type="ECO:0000256" key="5">
    <source>
        <dbReference type="ARBA" id="ARBA00023125"/>
    </source>
</evidence>
<dbReference type="InterPro" id="IPR007695">
    <property type="entry name" value="DNA_mismatch_repair_MutS-lik_N"/>
</dbReference>
<dbReference type="SUPFAM" id="SSF52540">
    <property type="entry name" value="P-loop containing nucleoside triphosphate hydrolases"/>
    <property type="match status" value="1"/>
</dbReference>
<dbReference type="GO" id="GO:0006298">
    <property type="term" value="P:mismatch repair"/>
    <property type="evidence" value="ECO:0007669"/>
    <property type="project" value="InterPro"/>
</dbReference>
<dbReference type="Pfam" id="PF00488">
    <property type="entry name" value="MutS_V"/>
    <property type="match status" value="1"/>
</dbReference>
<reference evidence="9" key="1">
    <citation type="submission" date="2015-09" db="EMBL/GenBank/DDBJ databases">
        <authorList>
            <consortium name="Pathogen Informatics"/>
        </authorList>
    </citation>
    <scope>NUCLEOTIDE SEQUENCE [LARGE SCALE GENOMIC DNA]</scope>
    <source>
        <strain evidence="9">Lake Konstanz</strain>
    </source>
</reference>
<dbReference type="InterPro" id="IPR000432">
    <property type="entry name" value="DNA_mismatch_repair_MutS_C"/>
</dbReference>
<keyword evidence="5" id="KW-0238">DNA-binding</keyword>
<dbReference type="SUPFAM" id="SSF48334">
    <property type="entry name" value="DNA repair protein MutS, domain III"/>
    <property type="match status" value="1"/>
</dbReference>
<keyword evidence="9" id="KW-1185">Reference proteome</keyword>
<dbReference type="GO" id="GO:0005524">
    <property type="term" value="F:ATP binding"/>
    <property type="evidence" value="ECO:0007669"/>
    <property type="project" value="UniProtKB-KW"/>
</dbReference>
<dbReference type="InterPro" id="IPR027417">
    <property type="entry name" value="P-loop_NTPase"/>
</dbReference>
<dbReference type="InterPro" id="IPR036187">
    <property type="entry name" value="DNA_mismatch_repair_MutS_sf"/>
</dbReference>
<sequence length="954" mass="104846">MTQPASFSPSMPGTQEESTSPSDADLFSSHFTYSFLKGIDISGPNRPRTVTIPRRALDDMGNMERQFWEIKSANFNVVIFFKKGKFYELYDADAVTASREFGLKMVCDTTNRGKMRMAGVPEQSFAEWARLFVFRGYKIGRVEQMSREDEEAGGAKAKIVPRELVQILTPGTLTDPAMITGHQAHFVIGFAPVWITTNAQTAPTLSMDAFAIDLSRNLMYRCGCPSLFVAQNEDGAAGNIEDATKHTIASVLSTVACLMHHMHPKEVILPTAEAMQSFVRNSDQHGDAKVLASLLEEVRGWMSSGSHGSHDVNEVDSANVASWRKAGGPAHASTTTPAQDVVSAYFHFLKLSSVFESIGFDEANNIPHFTAHISRSQQGSQSLSRCESPEAAGIAVATSDAAASTPTQQESILSFERYHDHGLILDTAAIDNLELVINLKDQTEKHSLYQFLNRCVTNGGKRLMRAWLLRPSSSPVIIRERQHAIAAMLQSGLGEGWGALEEAVSASQGQNDTRKRAREETSFKTLFSSLFGVDFERNMSRLAELKRENVRVAFVDPLVQYNKHLTLILSTITGFQEMIMWAKEARSHLHTATGGQVPKLLDELLRTMIAPEPSLTSLLALFDKKKAEKSGTVIPTRGALPEYDQACDTLAELEAHFNSELERMCRENFAGDSSISFCDIGKDLFLVEVPLSTSKKSKMPNGAFTERARTTKTVKYSVAALEDDIEQYKKVTTAKANALVTVLRTIATRICDHVVVFYEASTSLSYLDCLIVLTGPNMAGKSTMMRTVAINFLVAQLGGFAFGKSFHFSPIERIFTRIGARDATHRGQSTLMVELSETSDLLQFSNSRSLCLVDELGRGTSTHDGYSIAHATLMHLSKPQAAAPLVIFSTHYHALALEVQQANKSGENTCTQLGYMDFALVDAEPSTTVGVSEEGTPPLLKKRNIVFLKANHSP</sequence>
<dbReference type="GO" id="GO:0032301">
    <property type="term" value="C:MutSalpha complex"/>
    <property type="evidence" value="ECO:0007669"/>
    <property type="project" value="TreeGrafter"/>
</dbReference>
<evidence type="ECO:0000256" key="3">
    <source>
        <dbReference type="ARBA" id="ARBA00022763"/>
    </source>
</evidence>
<organism evidence="8 9">
    <name type="scientific">Bodo saltans</name>
    <name type="common">Flagellated protozoan</name>
    <dbReference type="NCBI Taxonomy" id="75058"/>
    <lineage>
        <taxon>Eukaryota</taxon>
        <taxon>Discoba</taxon>
        <taxon>Euglenozoa</taxon>
        <taxon>Kinetoplastea</taxon>
        <taxon>Metakinetoplastina</taxon>
        <taxon>Eubodonida</taxon>
        <taxon>Bodonidae</taxon>
        <taxon>Bodo</taxon>
    </lineage>
</organism>
<evidence type="ECO:0000313" key="9">
    <source>
        <dbReference type="Proteomes" id="UP000051952"/>
    </source>
</evidence>
<evidence type="ECO:0000256" key="6">
    <source>
        <dbReference type="SAM" id="MobiDB-lite"/>
    </source>
</evidence>
<evidence type="ECO:0000259" key="7">
    <source>
        <dbReference type="PROSITE" id="PS00486"/>
    </source>
</evidence>
<dbReference type="InterPro" id="IPR017261">
    <property type="entry name" value="DNA_mismatch_repair_MutS/MSH"/>
</dbReference>
<keyword evidence="2" id="KW-0547">Nucleotide-binding</keyword>
<dbReference type="GO" id="GO:0030983">
    <property type="term" value="F:mismatched DNA binding"/>
    <property type="evidence" value="ECO:0007669"/>
    <property type="project" value="InterPro"/>
</dbReference>
<dbReference type="PANTHER" id="PTHR11361:SF148">
    <property type="entry name" value="DNA MISMATCH REPAIR PROTEIN MSH6"/>
    <property type="match status" value="1"/>
</dbReference>
<dbReference type="Gene3D" id="3.40.1170.10">
    <property type="entry name" value="DNA repair protein MutS, domain I"/>
    <property type="match status" value="1"/>
</dbReference>
<dbReference type="Gene3D" id="1.10.1420.10">
    <property type="match status" value="2"/>
</dbReference>
<dbReference type="EMBL" id="CYKH01000148">
    <property type="protein sequence ID" value="CUE73371.1"/>
    <property type="molecule type" value="Genomic_DNA"/>
</dbReference>
<dbReference type="VEuPathDB" id="TriTrypDB:BSAL_55095"/>
<dbReference type="Gene3D" id="3.40.50.300">
    <property type="entry name" value="P-loop containing nucleotide triphosphate hydrolases"/>
    <property type="match status" value="1"/>
</dbReference>
<evidence type="ECO:0000256" key="2">
    <source>
        <dbReference type="ARBA" id="ARBA00022741"/>
    </source>
</evidence>
<dbReference type="OMA" id="TPMMAQY"/>
<dbReference type="SUPFAM" id="SSF55271">
    <property type="entry name" value="DNA repair protein MutS, domain I"/>
    <property type="match status" value="1"/>
</dbReference>
<accession>A0A0S4IMQ7</accession>
<dbReference type="SMART" id="SM00534">
    <property type="entry name" value="MUTSac"/>
    <property type="match status" value="1"/>
</dbReference>
<feature type="region of interest" description="Disordered" evidence="6">
    <location>
        <begin position="1"/>
        <end position="22"/>
    </location>
</feature>
<evidence type="ECO:0000256" key="1">
    <source>
        <dbReference type="ARBA" id="ARBA00006271"/>
    </source>
</evidence>
<dbReference type="InterPro" id="IPR045076">
    <property type="entry name" value="MutS"/>
</dbReference>
<dbReference type="Pfam" id="PF01624">
    <property type="entry name" value="MutS_I"/>
    <property type="match status" value="1"/>
</dbReference>